<comment type="caution">
    <text evidence="3">The sequence shown here is derived from an EMBL/GenBank/DDBJ whole genome shotgun (WGS) entry which is preliminary data.</text>
</comment>
<dbReference type="EMBL" id="JAUEPU010000004">
    <property type="protein sequence ID" value="KAK0503275.1"/>
    <property type="molecule type" value="Genomic_DNA"/>
</dbReference>
<feature type="compositionally biased region" description="Basic and acidic residues" evidence="2">
    <location>
        <begin position="1"/>
        <end position="13"/>
    </location>
</feature>
<protein>
    <submittedName>
        <fullName evidence="3">Uncharacterized protein</fullName>
    </submittedName>
</protein>
<evidence type="ECO:0000256" key="2">
    <source>
        <dbReference type="SAM" id="MobiDB-lite"/>
    </source>
</evidence>
<evidence type="ECO:0000256" key="1">
    <source>
        <dbReference type="SAM" id="Coils"/>
    </source>
</evidence>
<proteinExistence type="predicted"/>
<feature type="compositionally biased region" description="Pro residues" evidence="2">
    <location>
        <begin position="73"/>
        <end position="82"/>
    </location>
</feature>
<keyword evidence="4" id="KW-1185">Reference proteome</keyword>
<evidence type="ECO:0000313" key="4">
    <source>
        <dbReference type="Proteomes" id="UP001175228"/>
    </source>
</evidence>
<feature type="region of interest" description="Disordered" evidence="2">
    <location>
        <begin position="1"/>
        <end position="85"/>
    </location>
</feature>
<accession>A0AA39QHY9</accession>
<organism evidence="3 4">
    <name type="scientific">Armillaria luteobubalina</name>
    <dbReference type="NCBI Taxonomy" id="153913"/>
    <lineage>
        <taxon>Eukaryota</taxon>
        <taxon>Fungi</taxon>
        <taxon>Dikarya</taxon>
        <taxon>Basidiomycota</taxon>
        <taxon>Agaricomycotina</taxon>
        <taxon>Agaricomycetes</taxon>
        <taxon>Agaricomycetidae</taxon>
        <taxon>Agaricales</taxon>
        <taxon>Marasmiineae</taxon>
        <taxon>Physalacriaceae</taxon>
        <taxon>Armillaria</taxon>
    </lineage>
</organism>
<reference evidence="3" key="1">
    <citation type="submission" date="2023-06" db="EMBL/GenBank/DDBJ databases">
        <authorList>
            <consortium name="Lawrence Berkeley National Laboratory"/>
            <person name="Ahrendt S."/>
            <person name="Sahu N."/>
            <person name="Indic B."/>
            <person name="Wong-Bajracharya J."/>
            <person name="Merenyi Z."/>
            <person name="Ke H.-M."/>
            <person name="Monk M."/>
            <person name="Kocsube S."/>
            <person name="Drula E."/>
            <person name="Lipzen A."/>
            <person name="Balint B."/>
            <person name="Henrissat B."/>
            <person name="Andreopoulos B."/>
            <person name="Martin F.M."/>
            <person name="Harder C.B."/>
            <person name="Rigling D."/>
            <person name="Ford K.L."/>
            <person name="Foster G.D."/>
            <person name="Pangilinan J."/>
            <person name="Papanicolaou A."/>
            <person name="Barry K."/>
            <person name="LaButti K."/>
            <person name="Viragh M."/>
            <person name="Koriabine M."/>
            <person name="Yan M."/>
            <person name="Riley R."/>
            <person name="Champramary S."/>
            <person name="Plett K.L."/>
            <person name="Tsai I.J."/>
            <person name="Slot J."/>
            <person name="Sipos G."/>
            <person name="Plett J."/>
            <person name="Nagy L.G."/>
            <person name="Grigoriev I.V."/>
        </authorList>
    </citation>
    <scope>NUCLEOTIDE SEQUENCE</scope>
    <source>
        <strain evidence="3">HWK02</strain>
    </source>
</reference>
<feature type="region of interest" description="Disordered" evidence="2">
    <location>
        <begin position="224"/>
        <end position="256"/>
    </location>
</feature>
<keyword evidence="1" id="KW-0175">Coiled coil</keyword>
<dbReference type="Proteomes" id="UP001175228">
    <property type="component" value="Unassembled WGS sequence"/>
</dbReference>
<name>A0AA39QHY9_9AGAR</name>
<gene>
    <name evidence="3" type="ORF">EDD18DRAFT_626312</name>
</gene>
<feature type="compositionally biased region" description="Polar residues" evidence="2">
    <location>
        <begin position="43"/>
        <end position="72"/>
    </location>
</feature>
<sequence length="486" mass="54802">MPSPTRDPRRRPSMDSTSSRRPRRSLSPVPGPSSRPERRHSTVSDTWAKSPPLSATNSSFPPPISATSTSFMSPPPPAPQSPLPQLLVPIPPDPPKFDSKQSKISNEELKKIWGQRMDIFSAYHRLRDSIMKRGQRIKEVERAKNALSSSNNTAALERELERLKKEQDDENDQFKKLFNKIVECDSWPMAPRPEQGIIENRFTDMAKLVDGLTKNINQLNISMTKMQEELSGPEETPTATSRKRRRLSDGGLDDSSFNATELQEYVESAKNQVLDLQNLLLNRDNDIQNEVIGLMENRYDELEAARNAGTDPEALFRQSSSIRLNTIEQQLMEVGVEMADVLNKETGKNEDHEQVKSQNAALVSDIYRLRAQVNTWETREAESNRQIAALSAALHDYKTRPAVPPVSIAPEYIRPHIESVVLPDIRKMVQLMINNLRADLQQSIVDRENEIYGTVWDKLKLANNITETVVARIEAPPSASSVPASK</sequence>
<feature type="compositionally biased region" description="Low complexity" evidence="2">
    <location>
        <begin position="14"/>
        <end position="34"/>
    </location>
</feature>
<feature type="coiled-coil region" evidence="1">
    <location>
        <begin position="146"/>
        <end position="180"/>
    </location>
</feature>
<dbReference type="AlphaFoldDB" id="A0AA39QHY9"/>
<evidence type="ECO:0000313" key="3">
    <source>
        <dbReference type="EMBL" id="KAK0503275.1"/>
    </source>
</evidence>